<feature type="compositionally biased region" description="Basic and acidic residues" evidence="1">
    <location>
        <begin position="79"/>
        <end position="94"/>
    </location>
</feature>
<dbReference type="Proteomes" id="UP000735302">
    <property type="component" value="Unassembled WGS sequence"/>
</dbReference>
<keyword evidence="3" id="KW-1185">Reference proteome</keyword>
<evidence type="ECO:0000256" key="1">
    <source>
        <dbReference type="SAM" id="MobiDB-lite"/>
    </source>
</evidence>
<reference evidence="2 3" key="1">
    <citation type="journal article" date="2021" name="Elife">
        <title>Chloroplast acquisition without the gene transfer in kleptoplastic sea slugs, Plakobranchus ocellatus.</title>
        <authorList>
            <person name="Maeda T."/>
            <person name="Takahashi S."/>
            <person name="Yoshida T."/>
            <person name="Shimamura S."/>
            <person name="Takaki Y."/>
            <person name="Nagai Y."/>
            <person name="Toyoda A."/>
            <person name="Suzuki Y."/>
            <person name="Arimoto A."/>
            <person name="Ishii H."/>
            <person name="Satoh N."/>
            <person name="Nishiyama T."/>
            <person name="Hasebe M."/>
            <person name="Maruyama T."/>
            <person name="Minagawa J."/>
            <person name="Obokata J."/>
            <person name="Shigenobu S."/>
        </authorList>
    </citation>
    <scope>NUCLEOTIDE SEQUENCE [LARGE SCALE GENOMIC DNA]</scope>
</reference>
<organism evidence="2 3">
    <name type="scientific">Plakobranchus ocellatus</name>
    <dbReference type="NCBI Taxonomy" id="259542"/>
    <lineage>
        <taxon>Eukaryota</taxon>
        <taxon>Metazoa</taxon>
        <taxon>Spiralia</taxon>
        <taxon>Lophotrochozoa</taxon>
        <taxon>Mollusca</taxon>
        <taxon>Gastropoda</taxon>
        <taxon>Heterobranchia</taxon>
        <taxon>Euthyneura</taxon>
        <taxon>Panpulmonata</taxon>
        <taxon>Sacoglossa</taxon>
        <taxon>Placobranchoidea</taxon>
        <taxon>Plakobranchidae</taxon>
        <taxon>Plakobranchus</taxon>
    </lineage>
</organism>
<feature type="compositionally biased region" description="Acidic residues" evidence="1">
    <location>
        <begin position="12"/>
        <end position="49"/>
    </location>
</feature>
<feature type="compositionally biased region" description="Basic and acidic residues" evidence="1">
    <location>
        <begin position="50"/>
        <end position="66"/>
    </location>
</feature>
<protein>
    <submittedName>
        <fullName evidence="2">Uncharacterized protein</fullName>
    </submittedName>
</protein>
<accession>A0AAV4BFV1</accession>
<evidence type="ECO:0000313" key="3">
    <source>
        <dbReference type="Proteomes" id="UP000735302"/>
    </source>
</evidence>
<proteinExistence type="predicted"/>
<evidence type="ECO:0000313" key="2">
    <source>
        <dbReference type="EMBL" id="GFO18033.1"/>
    </source>
</evidence>
<dbReference type="AlphaFoldDB" id="A0AAV4BFV1"/>
<feature type="compositionally biased region" description="Basic and acidic residues" evidence="1">
    <location>
        <begin position="1"/>
        <end position="11"/>
    </location>
</feature>
<comment type="caution">
    <text evidence="2">The sequence shown here is derived from an EMBL/GenBank/DDBJ whole genome shotgun (WGS) entry which is preliminary data.</text>
</comment>
<gene>
    <name evidence="2" type="ORF">PoB_004453800</name>
</gene>
<sequence>MKWKEEEKKGEEEEEGDDEEEEEKREEEEEEKEDEEEEEKKEEEEEKEEEGSKGLETRNRICKNEFEAILTPVLSGTNRKAEVREERKKGEDSVGHTCQNR</sequence>
<feature type="region of interest" description="Disordered" evidence="1">
    <location>
        <begin position="1"/>
        <end position="101"/>
    </location>
</feature>
<dbReference type="EMBL" id="BLXT01004926">
    <property type="protein sequence ID" value="GFO18033.1"/>
    <property type="molecule type" value="Genomic_DNA"/>
</dbReference>
<name>A0AAV4BFV1_9GAST</name>